<comment type="similarity">
    <text evidence="1">Belongs to the paxM FAD-dependent monooxygenase family.</text>
</comment>
<protein>
    <recommendedName>
        <fullName evidence="6">FAD-binding domain-containing protein</fullName>
    </recommendedName>
</protein>
<dbReference type="GO" id="GO:0071949">
    <property type="term" value="F:FAD binding"/>
    <property type="evidence" value="ECO:0007669"/>
    <property type="project" value="InterPro"/>
</dbReference>
<dbReference type="OrthoDB" id="655030at2759"/>
<keyword evidence="3" id="KW-0274">FAD</keyword>
<proteinExistence type="inferred from homology"/>
<feature type="domain" description="FAD-binding" evidence="6">
    <location>
        <begin position="264"/>
        <end position="344"/>
    </location>
</feature>
<dbReference type="PANTHER" id="PTHR47356">
    <property type="entry name" value="FAD-DEPENDENT MONOOXYGENASE ASQG-RELATED"/>
    <property type="match status" value="1"/>
</dbReference>
<dbReference type="InterPro" id="IPR036188">
    <property type="entry name" value="FAD/NAD-bd_sf"/>
</dbReference>
<comment type="caution">
    <text evidence="7">The sequence shown here is derived from an EMBL/GenBank/DDBJ whole genome shotgun (WGS) entry which is preliminary data.</text>
</comment>
<dbReference type="AlphaFoldDB" id="A0A9P6LYW8"/>
<dbReference type="PANTHER" id="PTHR47356:SF2">
    <property type="entry name" value="FAD-BINDING DOMAIN-CONTAINING PROTEIN-RELATED"/>
    <property type="match status" value="1"/>
</dbReference>
<keyword evidence="8" id="KW-1185">Reference proteome</keyword>
<dbReference type="Proteomes" id="UP000749646">
    <property type="component" value="Unassembled WGS sequence"/>
</dbReference>
<evidence type="ECO:0000256" key="5">
    <source>
        <dbReference type="SAM" id="SignalP"/>
    </source>
</evidence>
<evidence type="ECO:0000313" key="8">
    <source>
        <dbReference type="Proteomes" id="UP000749646"/>
    </source>
</evidence>
<reference evidence="7" key="1">
    <citation type="journal article" date="2020" name="Fungal Divers.">
        <title>Resolving the Mortierellaceae phylogeny through synthesis of multi-gene phylogenetics and phylogenomics.</title>
        <authorList>
            <person name="Vandepol N."/>
            <person name="Liber J."/>
            <person name="Desiro A."/>
            <person name="Na H."/>
            <person name="Kennedy M."/>
            <person name="Barry K."/>
            <person name="Grigoriev I.V."/>
            <person name="Miller A.N."/>
            <person name="O'Donnell K."/>
            <person name="Stajich J.E."/>
            <person name="Bonito G."/>
        </authorList>
    </citation>
    <scope>NUCLEOTIDE SEQUENCE</scope>
    <source>
        <strain evidence="7">MES-2147</strain>
    </source>
</reference>
<dbReference type="InterPro" id="IPR050562">
    <property type="entry name" value="FAD_mOase_fung"/>
</dbReference>
<gene>
    <name evidence="7" type="ORF">BGZ65_003345</name>
</gene>
<evidence type="ECO:0000256" key="4">
    <source>
        <dbReference type="ARBA" id="ARBA00023002"/>
    </source>
</evidence>
<dbReference type="SUPFAM" id="SSF51905">
    <property type="entry name" value="FAD/NAD(P)-binding domain"/>
    <property type="match status" value="1"/>
</dbReference>
<feature type="domain" description="FAD-binding" evidence="6">
    <location>
        <begin position="1"/>
        <end position="89"/>
    </location>
</feature>
<keyword evidence="2" id="KW-0285">Flavoprotein</keyword>
<organism evidence="7 8">
    <name type="scientific">Modicella reniformis</name>
    <dbReference type="NCBI Taxonomy" id="1440133"/>
    <lineage>
        <taxon>Eukaryota</taxon>
        <taxon>Fungi</taxon>
        <taxon>Fungi incertae sedis</taxon>
        <taxon>Mucoromycota</taxon>
        <taxon>Mortierellomycotina</taxon>
        <taxon>Mortierellomycetes</taxon>
        <taxon>Mortierellales</taxon>
        <taxon>Mortierellaceae</taxon>
        <taxon>Modicella</taxon>
    </lineage>
</organism>
<dbReference type="GO" id="GO:0004497">
    <property type="term" value="F:monooxygenase activity"/>
    <property type="evidence" value="ECO:0007669"/>
    <property type="project" value="InterPro"/>
</dbReference>
<dbReference type="EMBL" id="JAAAHW010006753">
    <property type="protein sequence ID" value="KAF9955507.1"/>
    <property type="molecule type" value="Genomic_DNA"/>
</dbReference>
<sequence>MIVGAGVGGLFLAILLQRAGIDYEIFERASQIKPLGSAMVTGPNILPVFEQLGLLEQVEKIAKPLKRLNIYNGSLEKLGTVEANTKERQIPPHKLHLRKKVLAMQEIDEGVKIRCSDNSMYIGDILVGADGAYSGVRQSLYKQLAREKLLPKCDEEDLSMRYTCLVGTTQSLDNEKLPYLADEFSHFEIVLAKDSSESVACFTIPDNKICWLYTVQLSGSSPNERFRNSEWGPEAAASMCEKVRHFKAPFGLTMGNLIDVSPKETISKVMLEERLFETWYHGRTVLVGDACHKMLPSAGQGAINAMQDATILANCINDIKSLSVPAISAALKDYQDQRFQHAKHQFETSKHFAVIMGGQRWTEAVIRKLVLSYMPKSLNQRRQDKTCAYRPQVNFLRQIPVKGAIPVHPQVPSKRYSFNATVQRM</sequence>
<name>A0A9P6LYW8_9FUNG</name>
<keyword evidence="4" id="KW-0560">Oxidoreductase</keyword>
<evidence type="ECO:0000259" key="6">
    <source>
        <dbReference type="Pfam" id="PF01494"/>
    </source>
</evidence>
<dbReference type="Pfam" id="PF01494">
    <property type="entry name" value="FAD_binding_3"/>
    <property type="match status" value="2"/>
</dbReference>
<evidence type="ECO:0000256" key="3">
    <source>
        <dbReference type="ARBA" id="ARBA00022827"/>
    </source>
</evidence>
<evidence type="ECO:0000256" key="2">
    <source>
        <dbReference type="ARBA" id="ARBA00022630"/>
    </source>
</evidence>
<evidence type="ECO:0000256" key="1">
    <source>
        <dbReference type="ARBA" id="ARBA00007992"/>
    </source>
</evidence>
<dbReference type="InterPro" id="IPR002938">
    <property type="entry name" value="FAD-bd"/>
</dbReference>
<evidence type="ECO:0000313" key="7">
    <source>
        <dbReference type="EMBL" id="KAF9955507.1"/>
    </source>
</evidence>
<dbReference type="Gene3D" id="3.50.50.60">
    <property type="entry name" value="FAD/NAD(P)-binding domain"/>
    <property type="match status" value="1"/>
</dbReference>
<feature type="signal peptide" evidence="5">
    <location>
        <begin position="1"/>
        <end position="21"/>
    </location>
</feature>
<dbReference type="PRINTS" id="PR00420">
    <property type="entry name" value="RNGMNOXGNASE"/>
</dbReference>
<feature type="chain" id="PRO_5040486088" description="FAD-binding domain-containing protein" evidence="5">
    <location>
        <begin position="22"/>
        <end position="425"/>
    </location>
</feature>
<keyword evidence="5" id="KW-0732">Signal</keyword>
<accession>A0A9P6LYW8</accession>